<dbReference type="EnsemblMetazoa" id="SMAR008045-RA">
    <property type="protein sequence ID" value="SMAR008045-PA"/>
    <property type="gene ID" value="SMAR008045"/>
</dbReference>
<organism evidence="1 2">
    <name type="scientific">Strigamia maritima</name>
    <name type="common">European centipede</name>
    <name type="synonym">Geophilus maritimus</name>
    <dbReference type="NCBI Taxonomy" id="126957"/>
    <lineage>
        <taxon>Eukaryota</taxon>
        <taxon>Metazoa</taxon>
        <taxon>Ecdysozoa</taxon>
        <taxon>Arthropoda</taxon>
        <taxon>Myriapoda</taxon>
        <taxon>Chilopoda</taxon>
        <taxon>Pleurostigmophora</taxon>
        <taxon>Geophilomorpha</taxon>
        <taxon>Linotaeniidae</taxon>
        <taxon>Strigamia</taxon>
    </lineage>
</organism>
<accession>T1J385</accession>
<proteinExistence type="predicted"/>
<sequence>MVNRVAPKSRRHVFWKSFTKPVIPVRATKTSFVREAIQVMERDCQAMIDRIARRQSMKLKKKHKLNKCACIEENGNQFISHMMIPYSNPIMSTRTVILRKKKIEMDYYERPIECLITGKQAYRYL</sequence>
<dbReference type="AlphaFoldDB" id="T1J385"/>
<keyword evidence="2" id="KW-1185">Reference proteome</keyword>
<name>T1J385_STRMM</name>
<evidence type="ECO:0000313" key="2">
    <source>
        <dbReference type="Proteomes" id="UP000014500"/>
    </source>
</evidence>
<protein>
    <submittedName>
        <fullName evidence="1">Uncharacterized protein</fullName>
    </submittedName>
</protein>
<evidence type="ECO:0000313" key="1">
    <source>
        <dbReference type="EnsemblMetazoa" id="SMAR008045-PA"/>
    </source>
</evidence>
<reference evidence="1" key="2">
    <citation type="submission" date="2015-02" db="UniProtKB">
        <authorList>
            <consortium name="EnsemblMetazoa"/>
        </authorList>
    </citation>
    <scope>IDENTIFICATION</scope>
</reference>
<reference evidence="2" key="1">
    <citation type="submission" date="2011-05" db="EMBL/GenBank/DDBJ databases">
        <authorList>
            <person name="Richards S.R."/>
            <person name="Qu J."/>
            <person name="Jiang H."/>
            <person name="Jhangiani S.N."/>
            <person name="Agravi P."/>
            <person name="Goodspeed R."/>
            <person name="Gross S."/>
            <person name="Mandapat C."/>
            <person name="Jackson L."/>
            <person name="Mathew T."/>
            <person name="Pu L."/>
            <person name="Thornton R."/>
            <person name="Saada N."/>
            <person name="Wilczek-Boney K.B."/>
            <person name="Lee S."/>
            <person name="Kovar C."/>
            <person name="Wu Y."/>
            <person name="Scherer S.E."/>
            <person name="Worley K.C."/>
            <person name="Muzny D.M."/>
            <person name="Gibbs R."/>
        </authorList>
    </citation>
    <scope>NUCLEOTIDE SEQUENCE</scope>
    <source>
        <strain evidence="2">Brora</strain>
    </source>
</reference>
<dbReference type="EMBL" id="JH431820">
    <property type="status" value="NOT_ANNOTATED_CDS"/>
    <property type="molecule type" value="Genomic_DNA"/>
</dbReference>
<dbReference type="Proteomes" id="UP000014500">
    <property type="component" value="Unassembled WGS sequence"/>
</dbReference>
<dbReference type="HOGENOM" id="CLU_1995462_0_0_1"/>